<dbReference type="PANTHER" id="PTHR21286:SF0">
    <property type="entry name" value="NUCLEAR PORE COMPLEX PROTEIN NUP160"/>
    <property type="match status" value="1"/>
</dbReference>
<keyword evidence="2" id="KW-0813">Transport</keyword>
<dbReference type="KEGG" id="soy:115891829"/>
<gene>
    <name evidence="9" type="primary">LOC115891829</name>
</gene>
<evidence type="ECO:0000256" key="3">
    <source>
        <dbReference type="ARBA" id="ARBA00023242"/>
    </source>
</evidence>
<organism evidence="8 9">
    <name type="scientific">Sitophilus oryzae</name>
    <name type="common">Rice weevil</name>
    <name type="synonym">Curculio oryzae</name>
    <dbReference type="NCBI Taxonomy" id="7048"/>
    <lineage>
        <taxon>Eukaryota</taxon>
        <taxon>Metazoa</taxon>
        <taxon>Ecdysozoa</taxon>
        <taxon>Arthropoda</taxon>
        <taxon>Hexapoda</taxon>
        <taxon>Insecta</taxon>
        <taxon>Pterygota</taxon>
        <taxon>Neoptera</taxon>
        <taxon>Endopterygota</taxon>
        <taxon>Coleoptera</taxon>
        <taxon>Polyphaga</taxon>
        <taxon>Cucujiformia</taxon>
        <taxon>Curculionidae</taxon>
        <taxon>Dryophthorinae</taxon>
        <taxon>Sitophilus</taxon>
    </lineage>
</organism>
<dbReference type="GO" id="GO:0005643">
    <property type="term" value="C:nuclear pore"/>
    <property type="evidence" value="ECO:0007669"/>
    <property type="project" value="UniProtKB-ARBA"/>
</dbReference>
<dbReference type="InterPro" id="IPR021717">
    <property type="entry name" value="Nucleoporin_Nup160"/>
</dbReference>
<sequence>MSEFTLSYREVTPDQALYEKWIEITLHTGSRGTQSTLQDIKITERANGYSYLDSTRHYTRNRFIYWRISSDTLELIEQSLDINLTGNTVRYRFMDSPIIDGISVQETEENVIILVPTVCSVHMLRFPHPSNYHKQDDLLGSHPNLAAPSIFSKASTLEARNPNNFYVFNNPSTAMDQLPNLASSFYDTENGEAIFILSYPSLELLLIKLNGHGQTICTELKGESLMPRFLSGLTEKFRAKNNDAGQIVSTLIQLIDYEVYILTLTRGGHLKFWSSKNGQCVAVIDILTETGDFGRDRLQHAVLKKALDAQENDCPLAIFMSFPSGCQFHILKPIVSGQQIRIKRLNTLTSLESNLIDFSLQCDRLWSLWRTSEDDCVIHTASLKSGTWTPIIREVVNDIQNPVNRGECDPRQVYLQHLFHPGRFPLHVINKSLGIYKKSSYITSEINLTSVAAMKQAISLAIESDIQSCFSDSEVMDHEYLEYTEWCWQKFYSCCLQYHQTSLRPLGLMVIPQSSGAVLLKKATFSFLRPTEPLEHMILCSDYMYKDQFINFALLAEESDLIDDVMTLFEVLVYLDKQLNNRFKTEFEQKLAINLSPNTVITNLLENLKIEVDGEYNNICQRVTVLLNQCSDLYRAIHKVLELLRQDSTPANPDNDVNPSALHFFSSSLGVSFVAASLRQQCQNRFAICRDLLIICNILFDTKQLQPNVYEAIHSVCKPEIIYLTQANYVMLWMTKLPALNNVPQENSIQRLAPIKLTPAYNIKPNGAIFSLLELFSSSTGGHEARKMLAKIDYNGESMAHWHLSLLPFISYLRQILWPLKNSTMLAEWLVSSGQHVWLQQYVKMLSSWCDWNISSCSFLLAVSFLMSAENYKALDLFQIAAKGIFTEPFMQERMLKGDKGPQAYINYYLKVIHLFELHKARDCAIQMANTALSIVETDNPLLATLYSIKFKHHLALKHYEEAFYALKSNPDHERKKDNLRDLVKTLLDEKKFDVLLSFTYGDMDELFTSILLTRARATDATSNVFYDFLYAYQITRGPLCHRLAASIMYEQAYRLSQTNTTDALEKQVKCYLAAKNVLQLVDPQYAWVIRPSDPDEDEDEVILESLAGSQKDNEVFRIKKQIEVVDIEIIKKELIFSCAKLKLARFDSSIPSNVNTPVELVTLLNSAGLFKTALEICTTYNLGYATVFESLTLKCIMLSEEENPNAWDWLVENDLQDLPANRDSISEVVWQLLQDYLEKYEEPNMTTLHKIVCKKIINMRMYIPFWMLKSYKVRNPSEILRLLHCSGRLEEAFEVAHEYLLAALGYGKELYGFKVPLAPNSPAFCLPVYEIQCFIKELQMQNDKDLLRPFQKEHTILKELFEKYLATATRISNEKCQLQMSSFGSIGSVANRSIF</sequence>
<dbReference type="Pfam" id="PF23354">
    <property type="entry name" value="TPR_NUP160_120_M"/>
    <property type="match status" value="1"/>
</dbReference>
<comment type="subcellular location">
    <subcellularLocation>
        <location evidence="1">Nucleus</location>
    </subcellularLocation>
</comment>
<evidence type="ECO:0000256" key="1">
    <source>
        <dbReference type="ARBA" id="ARBA00004123"/>
    </source>
</evidence>
<dbReference type="CTD" id="23279"/>
<keyword evidence="8" id="KW-1185">Reference proteome</keyword>
<dbReference type="InterPro" id="IPR059141">
    <property type="entry name" value="Beta-prop_Nup120_160"/>
</dbReference>
<dbReference type="GO" id="GO:0017056">
    <property type="term" value="F:structural constituent of nuclear pore"/>
    <property type="evidence" value="ECO:0007669"/>
    <property type="project" value="TreeGrafter"/>
</dbReference>
<dbReference type="Pfam" id="PF23345">
    <property type="entry name" value="NUP160_helical"/>
    <property type="match status" value="1"/>
</dbReference>
<name>A0A6J2YYE1_SITOR</name>
<reference evidence="9" key="1">
    <citation type="submission" date="2025-08" db="UniProtKB">
        <authorList>
            <consortium name="RefSeq"/>
        </authorList>
    </citation>
    <scope>IDENTIFICATION</scope>
    <source>
        <tissue evidence="9">Gonads</tissue>
    </source>
</reference>
<dbReference type="Pfam" id="PF11715">
    <property type="entry name" value="Beta-prop_Nup120_160"/>
    <property type="match status" value="1"/>
</dbReference>
<keyword evidence="3" id="KW-0539">Nucleus</keyword>
<dbReference type="InterPro" id="IPR056535">
    <property type="entry name" value="TPR_NUP160_M"/>
</dbReference>
<evidence type="ECO:0000259" key="5">
    <source>
        <dbReference type="Pfam" id="PF23345"/>
    </source>
</evidence>
<dbReference type="FunCoup" id="A0A6J2YYE1">
    <property type="interactions" value="1660"/>
</dbReference>
<feature type="domain" description="NUP160 helical" evidence="5">
    <location>
        <begin position="560"/>
        <end position="776"/>
    </location>
</feature>
<dbReference type="GeneID" id="115891829"/>
<accession>A0A6J2YYE1</accession>
<dbReference type="InterPro" id="IPR056536">
    <property type="entry name" value="TPR_NUP160_C"/>
</dbReference>
<evidence type="ECO:0000259" key="4">
    <source>
        <dbReference type="Pfam" id="PF11715"/>
    </source>
</evidence>
<evidence type="ECO:0000313" key="8">
    <source>
        <dbReference type="Proteomes" id="UP000504635"/>
    </source>
</evidence>
<dbReference type="RefSeq" id="XP_030768262.1">
    <property type="nucleotide sequence ID" value="XM_030912402.1"/>
</dbReference>
<protein>
    <submittedName>
        <fullName evidence="9">Nuclear pore complex protein Nup160 homolog isoform X1</fullName>
    </submittedName>
</protein>
<feature type="domain" description="NUP160 C-terminal TPR" evidence="6">
    <location>
        <begin position="1129"/>
        <end position="1380"/>
    </location>
</feature>
<evidence type="ECO:0000259" key="6">
    <source>
        <dbReference type="Pfam" id="PF23347"/>
    </source>
</evidence>
<dbReference type="Proteomes" id="UP000504635">
    <property type="component" value="Unplaced"/>
</dbReference>
<dbReference type="InterPro" id="IPR056547">
    <property type="entry name" value="NUP160_helical"/>
</dbReference>
<dbReference type="OrthoDB" id="67716at2759"/>
<dbReference type="InParanoid" id="A0A6J2YYE1"/>
<evidence type="ECO:0000259" key="7">
    <source>
        <dbReference type="Pfam" id="PF23354"/>
    </source>
</evidence>
<feature type="domain" description="Nucleoporin Nup120/160 beta-propeller" evidence="4">
    <location>
        <begin position="62"/>
        <end position="535"/>
    </location>
</feature>
<proteinExistence type="predicted"/>
<evidence type="ECO:0000256" key="2">
    <source>
        <dbReference type="ARBA" id="ARBA00022448"/>
    </source>
</evidence>
<dbReference type="PANTHER" id="PTHR21286">
    <property type="entry name" value="NUCLEAR PORE COMPLEX PROTEIN NUP160"/>
    <property type="match status" value="1"/>
</dbReference>
<evidence type="ECO:0000313" key="9">
    <source>
        <dbReference type="RefSeq" id="XP_030768262.1"/>
    </source>
</evidence>
<dbReference type="Pfam" id="PF23347">
    <property type="entry name" value="TPR_Nup160_C"/>
    <property type="match status" value="1"/>
</dbReference>
<feature type="domain" description="NUP160 middle TPR" evidence="7">
    <location>
        <begin position="818"/>
        <end position="1081"/>
    </location>
</feature>